<protein>
    <submittedName>
        <fullName evidence="1">Uncharacterized protein</fullName>
    </submittedName>
</protein>
<reference evidence="2" key="1">
    <citation type="submission" date="2018-01" db="EMBL/GenBank/DDBJ databases">
        <authorList>
            <person name="Gaut B.S."/>
            <person name="Morton B.R."/>
            <person name="Clegg M.T."/>
            <person name="Duvall M.R."/>
        </authorList>
    </citation>
    <scope>NUCLEOTIDE SEQUENCE [LARGE SCALE GENOMIC DNA]</scope>
    <source>
        <plasmid evidence="2">Plasmid cbm2613_p</plasmid>
    </source>
</reference>
<evidence type="ECO:0000313" key="2">
    <source>
        <dbReference type="Proteomes" id="UP000256952"/>
    </source>
</evidence>
<organism evidence="1 2">
    <name type="scientific">Cupriavidus taiwanensis</name>
    <dbReference type="NCBI Taxonomy" id="164546"/>
    <lineage>
        <taxon>Bacteria</taxon>
        <taxon>Pseudomonadati</taxon>
        <taxon>Pseudomonadota</taxon>
        <taxon>Betaproteobacteria</taxon>
        <taxon>Burkholderiales</taxon>
        <taxon>Burkholderiaceae</taxon>
        <taxon>Cupriavidus</taxon>
    </lineage>
</organism>
<proteinExistence type="predicted"/>
<keyword evidence="1" id="KW-0614">Plasmid</keyword>
<gene>
    <name evidence="1" type="ORF">CBM2613_P10056</name>
</gene>
<evidence type="ECO:0000313" key="1">
    <source>
        <dbReference type="EMBL" id="SOZ74411.1"/>
    </source>
</evidence>
<dbReference type="Proteomes" id="UP000256952">
    <property type="component" value="Plasmid CBM2613_p"/>
</dbReference>
<name>A0A375FHP8_9BURK</name>
<geneLocation type="plasmid" evidence="2">
    <name>cbm2613_p</name>
</geneLocation>
<dbReference type="AlphaFoldDB" id="A0A375FHP8"/>
<dbReference type="EMBL" id="LT976981">
    <property type="protein sequence ID" value="SOZ74411.1"/>
    <property type="molecule type" value="Genomic_DNA"/>
</dbReference>
<accession>A0A375FHP8</accession>
<sequence length="60" mass="7022">MKLLRFAFKNSLEKLAVMPNGFTKTFFKMHKEPINFGLKLLIGGETDFSNRYPREKTSRP</sequence>